<keyword evidence="3" id="KW-1133">Transmembrane helix</keyword>
<evidence type="ECO:0000313" key="6">
    <source>
        <dbReference type="Proteomes" id="UP000003157"/>
    </source>
</evidence>
<dbReference type="eggNOG" id="COG0657">
    <property type="taxonomic scope" value="Bacteria"/>
</dbReference>
<comment type="similarity">
    <text evidence="1">Belongs to the 'GDXG' lipolytic enzyme family.</text>
</comment>
<proteinExistence type="inferred from homology"/>
<evidence type="ECO:0000259" key="4">
    <source>
        <dbReference type="Pfam" id="PF07859"/>
    </source>
</evidence>
<name>E7G8A3_9FIRM</name>
<dbReference type="InterPro" id="IPR029058">
    <property type="entry name" value="AB_hydrolase_fold"/>
</dbReference>
<dbReference type="PROSITE" id="PS01173">
    <property type="entry name" value="LIPASE_GDXG_HIS"/>
    <property type="match status" value="1"/>
</dbReference>
<dbReference type="InterPro" id="IPR002168">
    <property type="entry name" value="Lipase_GDXG_HIS_AS"/>
</dbReference>
<dbReference type="GeneID" id="78230641"/>
<keyword evidence="6" id="KW-1185">Reference proteome</keyword>
<organism evidence="5 6">
    <name type="scientific">Coprobacillus cateniformis</name>
    <dbReference type="NCBI Taxonomy" id="100884"/>
    <lineage>
        <taxon>Bacteria</taxon>
        <taxon>Bacillati</taxon>
        <taxon>Bacillota</taxon>
        <taxon>Erysipelotrichia</taxon>
        <taxon>Erysipelotrichales</taxon>
        <taxon>Coprobacillaceae</taxon>
        <taxon>Coprobacillus</taxon>
    </lineage>
</organism>
<dbReference type="PANTHER" id="PTHR48081">
    <property type="entry name" value="AB HYDROLASE SUPERFAMILY PROTEIN C4A8.06C"/>
    <property type="match status" value="1"/>
</dbReference>
<dbReference type="STRING" id="100884.GCA_000269565_02838"/>
<gene>
    <name evidence="5" type="ORF">HMPREF9488_00991</name>
</gene>
<evidence type="ECO:0000256" key="2">
    <source>
        <dbReference type="ARBA" id="ARBA00022801"/>
    </source>
</evidence>
<dbReference type="Gene3D" id="3.40.50.1820">
    <property type="entry name" value="alpha/beta hydrolase"/>
    <property type="match status" value="1"/>
</dbReference>
<evidence type="ECO:0000313" key="5">
    <source>
        <dbReference type="EMBL" id="EFW05720.1"/>
    </source>
</evidence>
<dbReference type="AlphaFoldDB" id="E7G8A3"/>
<keyword evidence="3" id="KW-0472">Membrane</keyword>
<dbReference type="Proteomes" id="UP000003157">
    <property type="component" value="Unassembled WGS sequence"/>
</dbReference>
<dbReference type="GO" id="GO:0016787">
    <property type="term" value="F:hydrolase activity"/>
    <property type="evidence" value="ECO:0007669"/>
    <property type="project" value="UniProtKB-KW"/>
</dbReference>
<comment type="caution">
    <text evidence="5">The sequence shown here is derived from an EMBL/GenBank/DDBJ whole genome shotgun (WGS) entry which is preliminary data.</text>
</comment>
<keyword evidence="2" id="KW-0378">Hydrolase</keyword>
<dbReference type="SUPFAM" id="SSF53474">
    <property type="entry name" value="alpha/beta-Hydrolases"/>
    <property type="match status" value="1"/>
</dbReference>
<feature type="transmembrane region" description="Helical" evidence="3">
    <location>
        <begin position="6"/>
        <end position="27"/>
    </location>
</feature>
<dbReference type="InterPro" id="IPR013094">
    <property type="entry name" value="AB_hydrolase_3"/>
</dbReference>
<feature type="domain" description="Alpha/beta hydrolase fold-3" evidence="4">
    <location>
        <begin position="80"/>
        <end position="294"/>
    </location>
</feature>
<protein>
    <recommendedName>
        <fullName evidence="4">Alpha/beta hydrolase fold-3 domain-containing protein</fullName>
    </recommendedName>
</protein>
<reference evidence="5 6" key="1">
    <citation type="submission" date="2010-12" db="EMBL/GenBank/DDBJ databases">
        <title>The Genome Sequence of Coprobacillus sp. strain 29_1.</title>
        <authorList>
            <consortium name="The Broad Institute Genome Sequencing Platform"/>
            <person name="Earl A."/>
            <person name="Ward D."/>
            <person name="Feldgarden M."/>
            <person name="Gevers D."/>
            <person name="Daigneault M."/>
            <person name="Sibley C.D."/>
            <person name="White A."/>
            <person name="Strauss J."/>
            <person name="Allen-Vercoe E."/>
            <person name="Young S.K."/>
            <person name="Zeng Q."/>
            <person name="Gargeya S."/>
            <person name="Fitzgerald M."/>
            <person name="Haas B."/>
            <person name="Abouelleil A."/>
            <person name="Alvarado L."/>
            <person name="Arachchi H.M."/>
            <person name="Berlin A."/>
            <person name="Brown A."/>
            <person name="Chapman S.B."/>
            <person name="Chen Z."/>
            <person name="Dunbar C."/>
            <person name="Freedman E."/>
            <person name="Gearin G."/>
            <person name="Gellesch M."/>
            <person name="Goldberg J."/>
            <person name="Griggs A."/>
            <person name="Gujja S."/>
            <person name="Heilman E."/>
            <person name="Heiman D."/>
            <person name="Howarth C."/>
            <person name="Larson L."/>
            <person name="Lui A."/>
            <person name="MacDonald P.J.P."/>
            <person name="Mehta T."/>
            <person name="Montmayeur A."/>
            <person name="Murphy C."/>
            <person name="Neiman D."/>
            <person name="Pearson M."/>
            <person name="Priest M."/>
            <person name="Roberts A."/>
            <person name="Saif S."/>
            <person name="Shea T."/>
            <person name="Shenoy N."/>
            <person name="Sisk P."/>
            <person name="Stolte C."/>
            <person name="Sykes S."/>
            <person name="White J."/>
            <person name="Yandava C."/>
            <person name="Nusbaum C."/>
            <person name="Birren B."/>
        </authorList>
    </citation>
    <scope>NUCLEOTIDE SEQUENCE [LARGE SCALE GENOMIC DNA]</scope>
    <source>
        <strain evidence="5 6">29_1</strain>
    </source>
</reference>
<dbReference type="OrthoDB" id="24847at2"/>
<evidence type="ECO:0000256" key="3">
    <source>
        <dbReference type="SAM" id="Phobius"/>
    </source>
</evidence>
<accession>E7G8A3</accession>
<dbReference type="Pfam" id="PF07859">
    <property type="entry name" value="Abhydrolase_3"/>
    <property type="match status" value="1"/>
</dbReference>
<dbReference type="InterPro" id="IPR050300">
    <property type="entry name" value="GDXG_lipolytic_enzyme"/>
</dbReference>
<evidence type="ECO:0000256" key="1">
    <source>
        <dbReference type="ARBA" id="ARBA00010515"/>
    </source>
</evidence>
<sequence>MWIIIITILLFFVYIFVLTPYPFVWLLRFKKEEQTEKGPKNINEIKTGLIIKTNLPYPSAYPQSTFDFYYDPLTPVRHVIVWVHGGSFISGTSAGMKNFGPMLAKQGYAVCAMNYAYAPRYSFPVQIRQVDEMLCYAKTFMLENYQINLEGAFLGGDSAGANISACYATMDANETLASQSKVKLHNSLPIQGLLLFCGPYDFTEDLQKEEFRQLKTFLKYIGWSYLGHKSWMKRQEKVLASPLININSHFPPAYICDGKKFSFMWQGKKLVKVLEEKGIDVKSRFYDDMPHEFQFNFVKYPEESKQVFKESVAFLDRMTGKEKKEC</sequence>
<dbReference type="EMBL" id="ADKX01000016">
    <property type="protein sequence ID" value="EFW05720.1"/>
    <property type="molecule type" value="Genomic_DNA"/>
</dbReference>
<keyword evidence="3" id="KW-0812">Transmembrane</keyword>
<dbReference type="HOGENOM" id="CLU_012494_0_1_9"/>
<dbReference type="RefSeq" id="WP_008788107.1">
    <property type="nucleotide sequence ID" value="NZ_AKCB01000002.1"/>
</dbReference>